<keyword evidence="8" id="KW-0539">Nucleus</keyword>
<dbReference type="InterPro" id="IPR013520">
    <property type="entry name" value="Ribonucl_H"/>
</dbReference>
<evidence type="ECO:0000256" key="8">
    <source>
        <dbReference type="ARBA" id="ARBA00023242"/>
    </source>
</evidence>
<dbReference type="GO" id="GO:0000027">
    <property type="term" value="P:ribosomal large subunit assembly"/>
    <property type="evidence" value="ECO:0007669"/>
    <property type="project" value="TreeGrafter"/>
</dbReference>
<dbReference type="GO" id="GO:0006401">
    <property type="term" value="P:RNA catabolic process"/>
    <property type="evidence" value="ECO:0007669"/>
    <property type="project" value="InterPro"/>
</dbReference>
<proteinExistence type="inferred from homology"/>
<reference evidence="12" key="1">
    <citation type="submission" date="2020-06" db="EMBL/GenBank/DDBJ databases">
        <title>Draft genome sequences of strains closely related to Aspergillus parafelis and Aspergillus hiratsukae.</title>
        <authorList>
            <person name="Dos Santos R.A.C."/>
            <person name="Rivero-Menendez O."/>
            <person name="Steenwyk J.L."/>
            <person name="Mead M.E."/>
            <person name="Goldman G.H."/>
            <person name="Alastruey-Izquierdo A."/>
            <person name="Rokas A."/>
        </authorList>
    </citation>
    <scope>NUCLEOTIDE SEQUENCE</scope>
    <source>
        <strain evidence="12">CNM-CM5623</strain>
    </source>
</reference>
<evidence type="ECO:0000256" key="7">
    <source>
        <dbReference type="ARBA" id="ARBA00022839"/>
    </source>
</evidence>
<evidence type="ECO:0000313" key="13">
    <source>
        <dbReference type="Proteomes" id="UP000654922"/>
    </source>
</evidence>
<dbReference type="GO" id="GO:0006364">
    <property type="term" value="P:rRNA processing"/>
    <property type="evidence" value="ECO:0007669"/>
    <property type="project" value="UniProtKB-KW"/>
</dbReference>
<dbReference type="InterPro" id="IPR047021">
    <property type="entry name" value="REXO1/3/4-like"/>
</dbReference>
<name>A0A8H6PIQ6_9EURO</name>
<evidence type="ECO:0000256" key="1">
    <source>
        <dbReference type="ARBA" id="ARBA00004123"/>
    </source>
</evidence>
<evidence type="ECO:0000256" key="10">
    <source>
        <dbReference type="SAM" id="MobiDB-lite"/>
    </source>
</evidence>
<dbReference type="CDD" id="cd06144">
    <property type="entry name" value="REX4_like"/>
    <property type="match status" value="1"/>
</dbReference>
<feature type="domain" description="Exonuclease" evidence="11">
    <location>
        <begin position="115"/>
        <end position="277"/>
    </location>
</feature>
<comment type="function">
    <text evidence="9">Exoribonuclease involved in ribosome biosynthesis. Involved in the processing of ITS1, the internal transcribed spacer localized between the 18S and 5.8S rRNAs.</text>
</comment>
<evidence type="ECO:0000259" key="11">
    <source>
        <dbReference type="SMART" id="SM00479"/>
    </source>
</evidence>
<evidence type="ECO:0000256" key="3">
    <source>
        <dbReference type="ARBA" id="ARBA00016937"/>
    </source>
</evidence>
<feature type="compositionally biased region" description="Polar residues" evidence="10">
    <location>
        <begin position="74"/>
        <end position="93"/>
    </location>
</feature>
<keyword evidence="6" id="KW-0378">Hydrolase</keyword>
<dbReference type="GO" id="GO:0008408">
    <property type="term" value="F:3'-5' exonuclease activity"/>
    <property type="evidence" value="ECO:0007669"/>
    <property type="project" value="InterPro"/>
</dbReference>
<dbReference type="GO" id="GO:0005634">
    <property type="term" value="C:nucleus"/>
    <property type="evidence" value="ECO:0007669"/>
    <property type="project" value="UniProtKB-SubCell"/>
</dbReference>
<gene>
    <name evidence="12" type="ORF">CNMCM5623_005287</name>
</gene>
<dbReference type="Gene3D" id="3.30.420.10">
    <property type="entry name" value="Ribonuclease H-like superfamily/Ribonuclease H"/>
    <property type="match status" value="1"/>
</dbReference>
<organism evidence="12 13">
    <name type="scientific">Aspergillus felis</name>
    <dbReference type="NCBI Taxonomy" id="1287682"/>
    <lineage>
        <taxon>Eukaryota</taxon>
        <taxon>Fungi</taxon>
        <taxon>Dikarya</taxon>
        <taxon>Ascomycota</taxon>
        <taxon>Pezizomycotina</taxon>
        <taxon>Eurotiomycetes</taxon>
        <taxon>Eurotiomycetidae</taxon>
        <taxon>Eurotiales</taxon>
        <taxon>Aspergillaceae</taxon>
        <taxon>Aspergillus</taxon>
        <taxon>Aspergillus subgen. Fumigati</taxon>
    </lineage>
</organism>
<evidence type="ECO:0000256" key="6">
    <source>
        <dbReference type="ARBA" id="ARBA00022801"/>
    </source>
</evidence>
<evidence type="ECO:0000256" key="9">
    <source>
        <dbReference type="ARBA" id="ARBA00025599"/>
    </source>
</evidence>
<evidence type="ECO:0000256" key="4">
    <source>
        <dbReference type="ARBA" id="ARBA00022552"/>
    </source>
</evidence>
<keyword evidence="4" id="KW-0698">rRNA processing</keyword>
<comment type="similarity">
    <text evidence="2">Belongs to the REXO4 family.</text>
</comment>
<feature type="compositionally biased region" description="Basic and acidic residues" evidence="10">
    <location>
        <begin position="61"/>
        <end position="73"/>
    </location>
</feature>
<dbReference type="EMBL" id="JACBAE010001404">
    <property type="protein sequence ID" value="KAF7155079.1"/>
    <property type="molecule type" value="Genomic_DNA"/>
</dbReference>
<protein>
    <recommendedName>
        <fullName evidence="3">RNA exonuclease 4</fullName>
    </recommendedName>
</protein>
<dbReference type="OrthoDB" id="8191639at2759"/>
<keyword evidence="5" id="KW-0540">Nuclease</keyword>
<dbReference type="Proteomes" id="UP000654922">
    <property type="component" value="Unassembled WGS sequence"/>
</dbReference>
<dbReference type="GO" id="GO:0032299">
    <property type="term" value="C:ribonuclease H2 complex"/>
    <property type="evidence" value="ECO:0007669"/>
    <property type="project" value="InterPro"/>
</dbReference>
<dbReference type="FunFam" id="3.30.420.10:FF:000007">
    <property type="entry name" value="Interferon-stimulated exonuclease gene 20"/>
    <property type="match status" value="1"/>
</dbReference>
<dbReference type="GO" id="GO:0003676">
    <property type="term" value="F:nucleic acid binding"/>
    <property type="evidence" value="ECO:0007669"/>
    <property type="project" value="InterPro"/>
</dbReference>
<dbReference type="Pfam" id="PF08615">
    <property type="entry name" value="RNase_H2_suC"/>
    <property type="match status" value="1"/>
</dbReference>
<dbReference type="PANTHER" id="PTHR12801:SF45">
    <property type="entry name" value="RNA EXONUCLEASE 4"/>
    <property type="match status" value="1"/>
</dbReference>
<accession>A0A8H6PIQ6</accession>
<dbReference type="CDD" id="cd09271">
    <property type="entry name" value="RNase_H2-C"/>
    <property type="match status" value="1"/>
</dbReference>
<dbReference type="SUPFAM" id="SSF53098">
    <property type="entry name" value="Ribonuclease H-like"/>
    <property type="match status" value="1"/>
</dbReference>
<dbReference type="InterPro" id="IPR012337">
    <property type="entry name" value="RNaseH-like_sf"/>
</dbReference>
<comment type="subcellular location">
    <subcellularLocation>
        <location evidence="1">Nucleus</location>
    </subcellularLocation>
</comment>
<feature type="compositionally biased region" description="Polar residues" evidence="10">
    <location>
        <begin position="1"/>
        <end position="17"/>
    </location>
</feature>
<sequence length="476" mass="53643">MDVNNLSSNWKKLQETLSKQSASSASKKRKTSDRETQNAAIKKQKTETIERKKSSIKKRRMPEGQEHGGDRSAQESVVKTISRKSSTATISENSRTESKPAKVNEGRSPTAEIGKYVAMDCEMVGVGPNPDNDSALARVSIVNFNGEQVYDSYVRPKEMVTDWRTHVSGISPKHMAEARSLEQVQKDVAEILDGRILIGHAVSNDLDALLLGHPKRDIRDTSKHPPYRKIAGGGSPRLKILASEFLGLNIQDGAHSSVEDAKATMLLYRRDKEAFEREHLKKWPIRVVVDKKENGEDQKKKKKKKKKPPGLEMFTIQAPQKQSPAADNEKSIENCTPNILPCRIHHDGFVETLERYWNPVSDEKNENLQTAYFRGRKLRGRRVAIPEGYQGIVVQPTERVLPPTRRDTGYETENIQIEQEEPTKVLEKQATFDEFMVWGHEEVPAADDAFVKGVEEWLKMAEALHTQPSDAKTSST</sequence>
<feature type="region of interest" description="Disordered" evidence="10">
    <location>
        <begin position="1"/>
        <end position="108"/>
    </location>
</feature>
<dbReference type="InterPro" id="IPR013924">
    <property type="entry name" value="RNase_H2_suC"/>
</dbReference>
<comment type="caution">
    <text evidence="12">The sequence shown here is derived from an EMBL/GenBank/DDBJ whole genome shotgun (WGS) entry which is preliminary data.</text>
</comment>
<dbReference type="AlphaFoldDB" id="A0A8H6PIQ6"/>
<evidence type="ECO:0000256" key="2">
    <source>
        <dbReference type="ARBA" id="ARBA00010489"/>
    </source>
</evidence>
<dbReference type="SMART" id="SM00479">
    <property type="entry name" value="EXOIII"/>
    <property type="match status" value="1"/>
</dbReference>
<evidence type="ECO:0000256" key="5">
    <source>
        <dbReference type="ARBA" id="ARBA00022722"/>
    </source>
</evidence>
<dbReference type="Pfam" id="PF00929">
    <property type="entry name" value="RNase_T"/>
    <property type="match status" value="1"/>
</dbReference>
<dbReference type="PANTHER" id="PTHR12801">
    <property type="entry name" value="RNA EXONUCLEASE REXO1 / RECO3 FAMILY MEMBER-RELATED"/>
    <property type="match status" value="1"/>
</dbReference>
<dbReference type="InterPro" id="IPR037431">
    <property type="entry name" value="REX4_DEDDh_dom"/>
</dbReference>
<feature type="compositionally biased region" description="Basic and acidic residues" evidence="10">
    <location>
        <begin position="94"/>
        <end position="105"/>
    </location>
</feature>
<dbReference type="Gene3D" id="2.40.128.680">
    <property type="match status" value="1"/>
</dbReference>
<dbReference type="InterPro" id="IPR036397">
    <property type="entry name" value="RNaseH_sf"/>
</dbReference>
<keyword evidence="7" id="KW-0269">Exonuclease</keyword>
<evidence type="ECO:0000313" key="12">
    <source>
        <dbReference type="EMBL" id="KAF7155079.1"/>
    </source>
</evidence>
<feature type="compositionally biased region" description="Basic and acidic residues" evidence="10">
    <location>
        <begin position="44"/>
        <end position="53"/>
    </location>
</feature>